<feature type="compositionally biased region" description="Basic and acidic residues" evidence="3">
    <location>
        <begin position="537"/>
        <end position="563"/>
    </location>
</feature>
<protein>
    <submittedName>
        <fullName evidence="6">Hermansky-Pudlak syndrome 5 protein homolog</fullName>
    </submittedName>
</protein>
<keyword evidence="1" id="KW-0479">Metal-binding</keyword>
<dbReference type="SUPFAM" id="SSF57850">
    <property type="entry name" value="RING/U-box"/>
    <property type="match status" value="1"/>
</dbReference>
<sequence>MAADSGGSSLIKVLGEYGVFLVEMGSLQDIYGSLMSMSRIKHTCMSTGRKYLAVGNTSGGIYIYNRKTLKYVRLISTKEGGIIRLCFAHEKSYLGVATSNGIVLVIDIGSRTRDKPKCLRRSEEHKNARVTCFCWDDNDSRLFAGDDQGFVSAAYLPVKFGSSVSQPKKSLIGHKSAIVGKSETTINQLDYVAEKLLISTMTKTAVLDLAMSQCWLVGSKPREGAFGACFLKQFNQESATIYTARPGSRLWEASIDGQVISTQHYKQLLAVPPSPVLGYGHDAETTHSKDEHKPKSLNFAKLLLIRERFLLTWQDSNIFLLDPVLGQLAGWYQLNQEISDVCCHGNQFYIYHSEGHMTWYGVLTVKETVARLFEISDFNQCIKVALECKSYLIPGTAREWVPVSMVTSLIRGIQEQPDSQELVESLQELEQLLQENTNMFTDKPPGFHGDRNMIDSPETMSVNSDICSHHMDSGLEDDDNLSVNQGDVNGEQASGFQKDKKELSFENALFSVAAKAKKFAGERQKSNLLRLPSFRKKAADSPTKETKKDEDFTEERGEDERMETVTNEGPATEEMSGGADLSVSEMPSPGVPRKTASLSAPGSDGVMDLSDENEPKFDSDGVDISTRRTKDKVREKRKKKRRVVTVDINTPSNKSPEKKSGTQQEMKMRSDSYSSYEDTKMKLKRSQSERASPISYVIAPTLNDVLSELPPAIPAMLSKAKVLIKKKLTPGDNGAGNPFDFHSTQGLPDQNEGEVKEEEKEEVVQVPCPANVEELENVTTKVREEVRAPKMLYNRKALRHVLQEWIPVLHRALDSCNKSSSSSQSPGVCLKDWLNETSYADVCMLTQMCLDTGMYARDQEECSRDSSVLVRKEIEERTHDEKDCSRDYTEVKIEVKSSSCHGESTTDVISRDQEICSLNNTLQSDSMRDARESPRDIDQSRDNADVIGDKEQSRDGYVDMESSREVSHERNIKRENSNGTSLSNYETRTEWTCDSCSWNHESFLKHILMTSLSQASQEAEGEKKRDWDRAYFIKRYFELLRVKDIRGTLGVTTGHKDASWSVLLQCIRESLNQDDVSNHIKEGNVTRALHVLHDGILEYQHSLLLHLVNLYELSGRETLMTCVRMYPDVLPWEVMEICRHGMSRDPQTSAQYFVYYIDQLLRWGVDVRERRTQKISTLCSDLEFTRNWFHSALIASNPDGQRHCHCGLPRSGSHKLPWKQEEQLQQLLDVVCQRRVISEMSVFLDICWRHGYWAGVLRLFAAMNHRNPIIQVIVSLGDMANLDTDKPWGPTPQCLDEWKTLLVLVASKTSQNQQHACSVIKDSDWSPDINWENVVHLALKRLGASRLVPLLQEVPYQEMSLPVNFYHKCIMGIVIEKEQGNLIHQMLTKMDTYFWSKRAGVLTPEMNYQRIQEQESKPRKDGSVASITSLSRVKTIEDAATNWGVNIHLADAVCPVCTLQLGEQVSTSNQGLLVFECGHVFHRLCVPERACVVCFHQNLKTLGKARVTNEENSTLI</sequence>
<feature type="compositionally biased region" description="Basic and acidic residues" evidence="3">
    <location>
        <begin position="655"/>
        <end position="670"/>
    </location>
</feature>
<evidence type="ECO:0000256" key="2">
    <source>
        <dbReference type="ARBA" id="ARBA00022833"/>
    </source>
</evidence>
<dbReference type="GO" id="GO:0008270">
    <property type="term" value="F:zinc ion binding"/>
    <property type="evidence" value="ECO:0007669"/>
    <property type="project" value="UniProtKB-KW"/>
</dbReference>
<organism evidence="5 6">
    <name type="scientific">Actinia tenebrosa</name>
    <name type="common">Australian red waratah sea anemone</name>
    <dbReference type="NCBI Taxonomy" id="6105"/>
    <lineage>
        <taxon>Eukaryota</taxon>
        <taxon>Metazoa</taxon>
        <taxon>Cnidaria</taxon>
        <taxon>Anthozoa</taxon>
        <taxon>Hexacorallia</taxon>
        <taxon>Actiniaria</taxon>
        <taxon>Actiniidae</taxon>
        <taxon>Actinia</taxon>
    </lineage>
</organism>
<dbReference type="InParanoid" id="A0A6P8GWY2"/>
<evidence type="ECO:0000313" key="6">
    <source>
        <dbReference type="RefSeq" id="XP_031548759.1"/>
    </source>
</evidence>
<dbReference type="CDD" id="cd16484">
    <property type="entry name" value="RING-H2_Vps"/>
    <property type="match status" value="1"/>
</dbReference>
<feature type="domain" description="RING-type" evidence="4">
    <location>
        <begin position="1454"/>
        <end position="1494"/>
    </location>
</feature>
<dbReference type="PANTHER" id="PTHR23287">
    <property type="entry name" value="RUBY-EYE2-LIKE PROTEIN"/>
    <property type="match status" value="1"/>
</dbReference>
<dbReference type="InterPro" id="IPR015943">
    <property type="entry name" value="WD40/YVTN_repeat-like_dom_sf"/>
</dbReference>
<dbReference type="Gene3D" id="2.130.10.10">
    <property type="entry name" value="YVTN repeat-like/Quinoprotein amine dehydrogenase"/>
    <property type="match status" value="1"/>
</dbReference>
<dbReference type="KEGG" id="aten:116286385"/>
<dbReference type="GO" id="GO:0048066">
    <property type="term" value="P:developmental pigmentation"/>
    <property type="evidence" value="ECO:0007669"/>
    <property type="project" value="TreeGrafter"/>
</dbReference>
<feature type="region of interest" description="Disordered" evidence="3">
    <location>
        <begin position="530"/>
        <end position="687"/>
    </location>
</feature>
<dbReference type="RefSeq" id="XP_031548759.1">
    <property type="nucleotide sequence ID" value="XM_031692899.1"/>
</dbReference>
<dbReference type="GeneID" id="116286385"/>
<feature type="compositionally biased region" description="Basic and acidic residues" evidence="3">
    <location>
        <begin position="926"/>
        <end position="976"/>
    </location>
</feature>
<keyword evidence="5" id="KW-1185">Reference proteome</keyword>
<dbReference type="Pfam" id="PF23756">
    <property type="entry name" value="Beta-prop_HPS5"/>
    <property type="match status" value="1"/>
</dbReference>
<dbReference type="SMART" id="SM00184">
    <property type="entry name" value="RING"/>
    <property type="match status" value="1"/>
</dbReference>
<accession>A0A6P8GWY2</accession>
<name>A0A6P8GWY2_ACTTE</name>
<reference evidence="6" key="1">
    <citation type="submission" date="2025-08" db="UniProtKB">
        <authorList>
            <consortium name="RefSeq"/>
        </authorList>
    </citation>
    <scope>IDENTIFICATION</scope>
    <source>
        <tissue evidence="6">Tentacle</tissue>
    </source>
</reference>
<evidence type="ECO:0000256" key="1">
    <source>
        <dbReference type="ARBA" id="ARBA00022771"/>
    </source>
</evidence>
<dbReference type="Proteomes" id="UP000515163">
    <property type="component" value="Unplaced"/>
</dbReference>
<dbReference type="InterPro" id="IPR056499">
    <property type="entry name" value="Beta-prop_HPS5-like"/>
</dbReference>
<dbReference type="PANTHER" id="PTHR23287:SF18">
    <property type="entry name" value="BLOC-2 COMPLEX MEMBER HPS5"/>
    <property type="match status" value="1"/>
</dbReference>
<feature type="region of interest" description="Disordered" evidence="3">
    <location>
        <begin position="921"/>
        <end position="983"/>
    </location>
</feature>
<dbReference type="InterPro" id="IPR001841">
    <property type="entry name" value="Znf_RING"/>
</dbReference>
<feature type="compositionally biased region" description="Basic and acidic residues" evidence="3">
    <location>
        <begin position="613"/>
        <end position="634"/>
    </location>
</feature>
<keyword evidence="2" id="KW-0862">Zinc</keyword>
<dbReference type="InterPro" id="IPR056445">
    <property type="entry name" value="TPR_HPS5"/>
</dbReference>
<dbReference type="FunCoup" id="A0A6P8GWY2">
    <property type="interactions" value="1030"/>
</dbReference>
<proteinExistence type="predicted"/>
<keyword evidence="1" id="KW-0863">Zinc-finger</keyword>
<dbReference type="OrthoDB" id="19493at2759"/>
<dbReference type="Pfam" id="PF23758">
    <property type="entry name" value="TPR_HPS5"/>
    <property type="match status" value="1"/>
</dbReference>
<evidence type="ECO:0000259" key="4">
    <source>
        <dbReference type="SMART" id="SM00184"/>
    </source>
</evidence>
<evidence type="ECO:0000256" key="3">
    <source>
        <dbReference type="SAM" id="MobiDB-lite"/>
    </source>
</evidence>
<dbReference type="InterPro" id="IPR036322">
    <property type="entry name" value="WD40_repeat_dom_sf"/>
</dbReference>
<gene>
    <name evidence="6" type="primary">LOC116286385</name>
</gene>
<dbReference type="GO" id="GO:0005737">
    <property type="term" value="C:cytoplasm"/>
    <property type="evidence" value="ECO:0007669"/>
    <property type="project" value="TreeGrafter"/>
</dbReference>
<evidence type="ECO:0000313" key="5">
    <source>
        <dbReference type="Proteomes" id="UP000515163"/>
    </source>
</evidence>
<dbReference type="SUPFAM" id="SSF50978">
    <property type="entry name" value="WD40 repeat-like"/>
    <property type="match status" value="1"/>
</dbReference>